<organism evidence="1 2">
    <name type="scientific">Octopus sinensis</name>
    <name type="common">East Asian common octopus</name>
    <dbReference type="NCBI Taxonomy" id="2607531"/>
    <lineage>
        <taxon>Eukaryota</taxon>
        <taxon>Metazoa</taxon>
        <taxon>Spiralia</taxon>
        <taxon>Lophotrochozoa</taxon>
        <taxon>Mollusca</taxon>
        <taxon>Cephalopoda</taxon>
        <taxon>Coleoidea</taxon>
        <taxon>Octopodiformes</taxon>
        <taxon>Octopoda</taxon>
        <taxon>Incirrata</taxon>
        <taxon>Octopodidae</taxon>
        <taxon>Octopus</taxon>
    </lineage>
</organism>
<sequence length="397" mass="44365">MLRDLKKFKGAPFGTQRNRFDVSGVHPGFKIKGSLSHAGPSDEFYSKTSTLGPGYYEDSSSCFSELSMMKKAKASPGWARAIFVETQSKLPPILYKEEWLQKQLQERSRGPGTYNPKDFINILAAKPTSVRGICHSSDNRFKSSTQNIPGPGTYEPGKTLFEDRNKKSYGVVGIIDARIPRKETKFNRNPGPGTYEIKSGIDSLLQKVVGNRGPYELFTGPRTLNLQTTKPKVYPCPGQYEIKSGIDQVLESSKNLQGKFGKCERWIKQMHERIASVTPKDLNIPGPGHYDVSYQDHKSMSRNLPPFASSATRSSQPCPNSVAGTKTVAPDRYDILLWQEKQPVNGHRSVFLSKTKNISGKQEKMLRKRLHNSVNEVPDDVIRHNTSQGVKAAMNVK</sequence>
<dbReference type="Proteomes" id="UP000515154">
    <property type="component" value="Linkage group LG24"/>
</dbReference>
<evidence type="ECO:0000313" key="2">
    <source>
        <dbReference type="RefSeq" id="XP_036368758.1"/>
    </source>
</evidence>
<dbReference type="PANTHER" id="PTHR34914">
    <property type="entry name" value="LYMPHOCYTE EXPANSION MOLECULE"/>
    <property type="match status" value="1"/>
</dbReference>
<dbReference type="PANTHER" id="PTHR34914:SF1">
    <property type="entry name" value="LYMPHOCYTE EXPANSION MOLECULE"/>
    <property type="match status" value="1"/>
</dbReference>
<reference evidence="2" key="1">
    <citation type="submission" date="2025-08" db="UniProtKB">
        <authorList>
            <consortium name="RefSeq"/>
        </authorList>
    </citation>
    <scope>IDENTIFICATION</scope>
</reference>
<name>A0A7E6FM69_9MOLL</name>
<dbReference type="KEGG" id="osn:115224094"/>
<gene>
    <name evidence="2" type="primary">LOC115224094</name>
</gene>
<dbReference type="InterPro" id="IPR010736">
    <property type="entry name" value="SHIPPO-rpt"/>
</dbReference>
<dbReference type="InterPro" id="IPR033557">
    <property type="entry name" value="CIMAP2"/>
</dbReference>
<dbReference type="RefSeq" id="XP_036368758.1">
    <property type="nucleotide sequence ID" value="XM_036512865.1"/>
</dbReference>
<evidence type="ECO:0000313" key="1">
    <source>
        <dbReference type="Proteomes" id="UP000515154"/>
    </source>
</evidence>
<protein>
    <submittedName>
        <fullName evidence="2">Lymphocyte expansion molecule-like isoform X1</fullName>
    </submittedName>
</protein>
<dbReference type="AlphaFoldDB" id="A0A7E6FM69"/>
<proteinExistence type="predicted"/>
<keyword evidence="1" id="KW-1185">Reference proteome</keyword>
<dbReference type="Pfam" id="PF07004">
    <property type="entry name" value="SHIPPO-rpt"/>
    <property type="match status" value="4"/>
</dbReference>
<accession>A0A7E6FM69</accession>